<dbReference type="Proteomes" id="UP000824633">
    <property type="component" value="Chromosome"/>
</dbReference>
<sequence>MHDIKTSNINGVYYLEIEGRTSSIELDIKEKSRSFQNANMTYDELIQNILKDYSGYTYTSCIAKGEKIGKPLFQYKETDWDFLKRIASELSSEIYCDIINSNNLFYFGRPSNASYELDDITYYKAHKNLQTFRDAGGYNAGFNDIDYFYYEIERREQYNVGDGIYLKNKQLYINQYSAYALKDEAIYKYRLCRKNGVCKLKFIIHL</sequence>
<protein>
    <submittedName>
        <fullName evidence="1">Uncharacterized protein</fullName>
    </submittedName>
</protein>
<keyword evidence="2" id="KW-1185">Reference proteome</keyword>
<dbReference type="EMBL" id="AP024849">
    <property type="protein sequence ID" value="BCZ45500.1"/>
    <property type="molecule type" value="Genomic_DNA"/>
</dbReference>
<organism evidence="1 2">
    <name type="scientific">Clostridium gelidum</name>
    <dbReference type="NCBI Taxonomy" id="704125"/>
    <lineage>
        <taxon>Bacteria</taxon>
        <taxon>Bacillati</taxon>
        <taxon>Bacillota</taxon>
        <taxon>Clostridia</taxon>
        <taxon>Eubacteriales</taxon>
        <taxon>Clostridiaceae</taxon>
        <taxon>Clostridium</taxon>
    </lineage>
</organism>
<name>A0ABM7T0U0_9CLOT</name>
<dbReference type="SUPFAM" id="SSF69279">
    <property type="entry name" value="Phage tail proteins"/>
    <property type="match status" value="1"/>
</dbReference>
<proteinExistence type="predicted"/>
<gene>
    <name evidence="1" type="ORF">psyc5s11_15670</name>
</gene>
<dbReference type="Gene3D" id="3.55.50.10">
    <property type="entry name" value="Baseplate protein-like domains"/>
    <property type="match status" value="1"/>
</dbReference>
<dbReference type="RefSeq" id="WP_258712433.1">
    <property type="nucleotide sequence ID" value="NZ_AP024849.1"/>
</dbReference>
<evidence type="ECO:0000313" key="1">
    <source>
        <dbReference type="EMBL" id="BCZ45500.1"/>
    </source>
</evidence>
<reference evidence="2" key="1">
    <citation type="submission" date="2021-07" db="EMBL/GenBank/DDBJ databases">
        <title>Complete genome sequencing of a Clostridium isolate.</title>
        <authorList>
            <person name="Ueki A."/>
            <person name="Tonouchi A."/>
        </authorList>
    </citation>
    <scope>NUCLEOTIDE SEQUENCE [LARGE SCALE GENOMIC DNA]</scope>
    <source>
        <strain evidence="2">C5S11</strain>
    </source>
</reference>
<evidence type="ECO:0000313" key="2">
    <source>
        <dbReference type="Proteomes" id="UP000824633"/>
    </source>
</evidence>
<accession>A0ABM7T0U0</accession>